<feature type="domain" description="GGDEF" evidence="4">
    <location>
        <begin position="679"/>
        <end position="812"/>
    </location>
</feature>
<dbReference type="Gene3D" id="3.30.70.270">
    <property type="match status" value="1"/>
</dbReference>
<accession>A0A1H0F354</accession>
<protein>
    <submittedName>
        <fullName evidence="5">PAS domain S-box-containing protein/diguanylate cyclase (GGDEF) domain-containing protein</fullName>
    </submittedName>
</protein>
<dbReference type="Proteomes" id="UP000199691">
    <property type="component" value="Unassembled WGS sequence"/>
</dbReference>
<sequence>MFAAVRVPLSCPLELPRAANAGEGGAVPKWVGRATVVNGRARAADKPPMTLDGLTMPDAPSLLVDAKGVVMQANPAAVELAGAQGADDLVGHPLGELLLGNTSDLRLCRVDGSELPVRVARHAVAGTGLQAVLLIDVSDLSAAADALRDEQRRLRKVQRVAELGSWEFDPRTGMTVWSDTHYELLGVDRATVVPGAQAVLDVVHPDDYHMVETYWHGREITGDPIDIEYRIVRPDGQLRWIRGVAEARLDDAGALDKITGYIRDITESKRAATELAQERARLLEAQRIARIGSWAYETGTRAVHRSEVLMEMFAELGMTPDDDLLSGVHPDDRAAVKALRHQLLHAKDDAPVEAEVRSEIGERVYMCRARAEIAPSGRIERYHGTIQDVTEARALERQMREDRRRLADAQQAARLGMWEWNPSTGEVVWSDMLRDLYGIPADVDGSYHYYLDLVHPEDRAWVDDLWRQLAVDEVAVQCEHRVVRPHDGSTRIFRCHGMIVHDAHGKQLAVGTAQDVTEQRAAEARMKRSSQRFTDLVSVTPVGIGLFDEGERLVDANDALCDLLGMELEQLRGMTAEQLTHPEDTSPGLQWAAERTQKIPQRILVRPDGEKVYCELHIALSVQDDGRRFWLIVFLDITERRRAAEALRHQATHDELTGLPNRALVKEILGKALEGPNRSKVAVLFCDIDNFKRVNDSLGHDAGDELLVALARRLEGGLPDGCTAARLSGDEYVIISEDIEAVGGVDALATRVASLLRTAVPVHGQLVRVSASIGAAVPNGSRANGADLLRFADAAMFEAKRAGAGRVSLASAALIASADRQVHLEGQLRDALQHDGLALHFQPVVGVDGAVLTAEALVRWPHPDRGLLPPDVFLPVAEQGDLMRELDRWVLRTALREASTWPAPDGRPVSVAVNLAGLVPGDPEFVDIVSTAIMESGVPWERVVLELVETAFVDLPSRVRQSMDELVKRGVQFAVDDFGTGYSSLARLKDLPAQIIKVDRRFVSGVGNDSSDFAVARAVVDMARAMGRKCVAEGVETATQFHVLRGVGVDAYQGWLFSRPVPPKEFRAVLALGPLHIPRAG</sequence>
<evidence type="ECO:0000313" key="6">
    <source>
        <dbReference type="Proteomes" id="UP000199691"/>
    </source>
</evidence>
<dbReference type="STRING" id="641025.SAMN05421507_101616"/>
<dbReference type="PROSITE" id="PS50112">
    <property type="entry name" value="PAS"/>
    <property type="match status" value="2"/>
</dbReference>
<evidence type="ECO:0000259" key="4">
    <source>
        <dbReference type="PROSITE" id="PS50887"/>
    </source>
</evidence>
<dbReference type="CDD" id="cd01948">
    <property type="entry name" value="EAL"/>
    <property type="match status" value="1"/>
</dbReference>
<dbReference type="SMART" id="SM00267">
    <property type="entry name" value="GGDEF"/>
    <property type="match status" value="1"/>
</dbReference>
<dbReference type="SUPFAM" id="SSF55073">
    <property type="entry name" value="Nucleotide cyclase"/>
    <property type="match status" value="1"/>
</dbReference>
<dbReference type="NCBIfam" id="TIGR00229">
    <property type="entry name" value="sensory_box"/>
    <property type="match status" value="3"/>
</dbReference>
<dbReference type="Pfam" id="PF13426">
    <property type="entry name" value="PAS_9"/>
    <property type="match status" value="1"/>
</dbReference>
<dbReference type="SUPFAM" id="SSF141868">
    <property type="entry name" value="EAL domain-like"/>
    <property type="match status" value="1"/>
</dbReference>
<gene>
    <name evidence="5" type="ORF">SAMN05421507_101616</name>
</gene>
<evidence type="ECO:0000259" key="1">
    <source>
        <dbReference type="PROSITE" id="PS50112"/>
    </source>
</evidence>
<feature type="domain" description="PAS" evidence="1">
    <location>
        <begin position="529"/>
        <end position="584"/>
    </location>
</feature>
<evidence type="ECO:0000259" key="2">
    <source>
        <dbReference type="PROSITE" id="PS50113"/>
    </source>
</evidence>
<dbReference type="Pfam" id="PF08448">
    <property type="entry name" value="PAS_4"/>
    <property type="match status" value="1"/>
</dbReference>
<proteinExistence type="predicted"/>
<dbReference type="InterPro" id="IPR001633">
    <property type="entry name" value="EAL_dom"/>
</dbReference>
<dbReference type="InterPro" id="IPR035965">
    <property type="entry name" value="PAS-like_dom_sf"/>
</dbReference>
<feature type="domain" description="PAS" evidence="1">
    <location>
        <begin position="150"/>
        <end position="223"/>
    </location>
</feature>
<dbReference type="PANTHER" id="PTHR44757:SF2">
    <property type="entry name" value="BIOFILM ARCHITECTURE MAINTENANCE PROTEIN MBAA"/>
    <property type="match status" value="1"/>
</dbReference>
<dbReference type="CDD" id="cd00130">
    <property type="entry name" value="PAS"/>
    <property type="match status" value="3"/>
</dbReference>
<dbReference type="PROSITE" id="PS50887">
    <property type="entry name" value="GGDEF"/>
    <property type="match status" value="1"/>
</dbReference>
<feature type="domain" description="PAC" evidence="2">
    <location>
        <begin position="476"/>
        <end position="528"/>
    </location>
</feature>
<dbReference type="InterPro" id="IPR000014">
    <property type="entry name" value="PAS"/>
</dbReference>
<dbReference type="PROSITE" id="PS50883">
    <property type="entry name" value="EAL"/>
    <property type="match status" value="1"/>
</dbReference>
<dbReference type="Pfam" id="PF08447">
    <property type="entry name" value="PAS_3"/>
    <property type="match status" value="2"/>
</dbReference>
<dbReference type="InterPro" id="IPR013655">
    <property type="entry name" value="PAS_fold_3"/>
</dbReference>
<dbReference type="Pfam" id="PF00563">
    <property type="entry name" value="EAL"/>
    <property type="match status" value="1"/>
</dbReference>
<dbReference type="SUPFAM" id="SSF55785">
    <property type="entry name" value="PYP-like sensor domain (PAS domain)"/>
    <property type="match status" value="4"/>
</dbReference>
<dbReference type="InterPro" id="IPR000700">
    <property type="entry name" value="PAS-assoc_C"/>
</dbReference>
<dbReference type="PROSITE" id="PS50113">
    <property type="entry name" value="PAC"/>
    <property type="match status" value="3"/>
</dbReference>
<feature type="domain" description="EAL" evidence="3">
    <location>
        <begin position="821"/>
        <end position="1074"/>
    </location>
</feature>
<organism evidence="5 6">
    <name type="scientific">Lentzea jiangxiensis</name>
    <dbReference type="NCBI Taxonomy" id="641025"/>
    <lineage>
        <taxon>Bacteria</taxon>
        <taxon>Bacillati</taxon>
        <taxon>Actinomycetota</taxon>
        <taxon>Actinomycetes</taxon>
        <taxon>Pseudonocardiales</taxon>
        <taxon>Pseudonocardiaceae</taxon>
        <taxon>Lentzea</taxon>
    </lineage>
</organism>
<dbReference type="InterPro" id="IPR043128">
    <property type="entry name" value="Rev_trsase/Diguanyl_cyclase"/>
</dbReference>
<dbReference type="InterPro" id="IPR001610">
    <property type="entry name" value="PAC"/>
</dbReference>
<dbReference type="PANTHER" id="PTHR44757">
    <property type="entry name" value="DIGUANYLATE CYCLASE DGCP"/>
    <property type="match status" value="1"/>
</dbReference>
<evidence type="ECO:0000313" key="5">
    <source>
        <dbReference type="EMBL" id="SDN88959.1"/>
    </source>
</evidence>
<dbReference type="Gene3D" id="3.20.20.450">
    <property type="entry name" value="EAL domain"/>
    <property type="match status" value="1"/>
</dbReference>
<dbReference type="Pfam" id="PF00990">
    <property type="entry name" value="GGDEF"/>
    <property type="match status" value="1"/>
</dbReference>
<dbReference type="InterPro" id="IPR029787">
    <property type="entry name" value="Nucleotide_cyclase"/>
</dbReference>
<name>A0A1H0F354_9PSEU</name>
<dbReference type="SMART" id="SM00052">
    <property type="entry name" value="EAL"/>
    <property type="match status" value="1"/>
</dbReference>
<dbReference type="CDD" id="cd01949">
    <property type="entry name" value="GGDEF"/>
    <property type="match status" value="1"/>
</dbReference>
<feature type="domain" description="PAC" evidence="2">
    <location>
        <begin position="597"/>
        <end position="649"/>
    </location>
</feature>
<feature type="domain" description="PAC" evidence="2">
    <location>
        <begin position="225"/>
        <end position="277"/>
    </location>
</feature>
<dbReference type="Gene3D" id="2.10.70.100">
    <property type="match status" value="2"/>
</dbReference>
<evidence type="ECO:0000259" key="3">
    <source>
        <dbReference type="PROSITE" id="PS50883"/>
    </source>
</evidence>
<dbReference type="EMBL" id="FNIX01000001">
    <property type="protein sequence ID" value="SDN88959.1"/>
    <property type="molecule type" value="Genomic_DNA"/>
</dbReference>
<dbReference type="AlphaFoldDB" id="A0A1H0F354"/>
<keyword evidence="6" id="KW-1185">Reference proteome</keyword>
<dbReference type="InterPro" id="IPR000160">
    <property type="entry name" value="GGDEF_dom"/>
</dbReference>
<dbReference type="InterPro" id="IPR052155">
    <property type="entry name" value="Biofilm_reg_signaling"/>
</dbReference>
<dbReference type="NCBIfam" id="TIGR00254">
    <property type="entry name" value="GGDEF"/>
    <property type="match status" value="1"/>
</dbReference>
<reference evidence="6" key="1">
    <citation type="submission" date="2016-10" db="EMBL/GenBank/DDBJ databases">
        <authorList>
            <person name="Varghese N."/>
            <person name="Submissions S."/>
        </authorList>
    </citation>
    <scope>NUCLEOTIDE SEQUENCE [LARGE SCALE GENOMIC DNA]</scope>
    <source>
        <strain evidence="6">CGMCC 4.6609</strain>
    </source>
</reference>
<dbReference type="InterPro" id="IPR035919">
    <property type="entry name" value="EAL_sf"/>
</dbReference>
<dbReference type="SMART" id="SM00086">
    <property type="entry name" value="PAC"/>
    <property type="match status" value="5"/>
</dbReference>
<dbReference type="Gene3D" id="3.30.450.20">
    <property type="entry name" value="PAS domain"/>
    <property type="match status" value="4"/>
</dbReference>
<dbReference type="InterPro" id="IPR013656">
    <property type="entry name" value="PAS_4"/>
</dbReference>
<dbReference type="SMART" id="SM00091">
    <property type="entry name" value="PAS"/>
    <property type="match status" value="5"/>
</dbReference>